<evidence type="ECO:0000259" key="6">
    <source>
        <dbReference type="Pfam" id="PF00155"/>
    </source>
</evidence>
<reference evidence="7 8" key="1">
    <citation type="submission" date="2017-03" db="EMBL/GenBank/DDBJ databases">
        <title>Complete genome sequence of Candidatus 'Thiodictyon syntrophicum' sp. nov. strain Cad16T, a photolithoautotroph purple sulfur bacterium isolated from an alpine meromictic lake.</title>
        <authorList>
            <person name="Luedin S.M."/>
            <person name="Pothier J.F."/>
            <person name="Danza F."/>
            <person name="Storelli N."/>
            <person name="Wittwer M."/>
            <person name="Tonolla M."/>
        </authorList>
    </citation>
    <scope>NUCLEOTIDE SEQUENCE [LARGE SCALE GENOMIC DNA]</scope>
    <source>
        <strain evidence="7 8">Cad16T</strain>
    </source>
</reference>
<dbReference type="EC" id="4.4.1.13" evidence="2"/>
<protein>
    <recommendedName>
        <fullName evidence="2">cysteine-S-conjugate beta-lyase</fullName>
        <ecNumber evidence="2">4.4.1.13</ecNumber>
    </recommendedName>
</protein>
<evidence type="ECO:0000313" key="7">
    <source>
        <dbReference type="EMBL" id="AUB81645.1"/>
    </source>
</evidence>
<evidence type="ECO:0000313" key="8">
    <source>
        <dbReference type="Proteomes" id="UP000232638"/>
    </source>
</evidence>
<dbReference type="Proteomes" id="UP000232638">
    <property type="component" value="Chromosome"/>
</dbReference>
<dbReference type="GO" id="GO:0008483">
    <property type="term" value="F:transaminase activity"/>
    <property type="evidence" value="ECO:0007669"/>
    <property type="project" value="UniProtKB-KW"/>
</dbReference>
<dbReference type="Pfam" id="PF00155">
    <property type="entry name" value="Aminotran_1_2"/>
    <property type="match status" value="1"/>
</dbReference>
<dbReference type="PANTHER" id="PTHR43525:SF1">
    <property type="entry name" value="PROTEIN MALY"/>
    <property type="match status" value="1"/>
</dbReference>
<dbReference type="Gene3D" id="3.90.1150.10">
    <property type="entry name" value="Aspartate Aminotransferase, domain 1"/>
    <property type="match status" value="1"/>
</dbReference>
<sequence length="391" mass="42240">MSHQAPDFDQPINREGTASLKWDGRAGQFGDPGVLPLWVADMDFAAPAAVTQALAERAAHPVYGYTLFPDALFTAMADWLRDRHGWVIERDWVLMAPGVVPSLSATVLALTEPGEGVIIQPPVYAPFFSVIRANGRRVVENPLRCEAGGYTFDLEHLERCAAEARLLILCSPHNPVGRVWSADELGAVLAIARRHRLVVLSDEIHHDLCFPGEVHRPLASLTDEPAAVITALAPSKTFNIPGLGLSAIICPDPEQRRALRRVFDSFHVSASNPFSVAAFTAAYREGGPWLDALMPYLVVNRDLALDFIARRLPGITAVRPQGTYLLWLDCRGLGLTDAALRAFFIERAGLGLSPGTIFGTGGSGHMRLNLGAPRVVIERALGQLAAALGAA</sequence>
<dbReference type="GO" id="GO:0047804">
    <property type="term" value="F:cysteine-S-conjugate beta-lyase activity"/>
    <property type="evidence" value="ECO:0007669"/>
    <property type="project" value="UniProtKB-EC"/>
</dbReference>
<dbReference type="AlphaFoldDB" id="A0A2K8U7X0"/>
<dbReference type="OrthoDB" id="3224382at2"/>
<keyword evidence="7" id="KW-0032">Aminotransferase</keyword>
<dbReference type="RefSeq" id="WP_100919408.1">
    <property type="nucleotide sequence ID" value="NZ_CP020370.1"/>
</dbReference>
<evidence type="ECO:0000256" key="2">
    <source>
        <dbReference type="ARBA" id="ARBA00012224"/>
    </source>
</evidence>
<dbReference type="Gene3D" id="3.40.640.10">
    <property type="entry name" value="Type I PLP-dependent aspartate aminotransferase-like (Major domain)"/>
    <property type="match status" value="1"/>
</dbReference>
<evidence type="ECO:0000256" key="3">
    <source>
        <dbReference type="ARBA" id="ARBA00022898"/>
    </source>
</evidence>
<dbReference type="InterPro" id="IPR004839">
    <property type="entry name" value="Aminotransferase_I/II_large"/>
</dbReference>
<keyword evidence="7" id="KW-0808">Transferase</keyword>
<dbReference type="CDD" id="cd00609">
    <property type="entry name" value="AAT_like"/>
    <property type="match status" value="1"/>
</dbReference>
<dbReference type="SUPFAM" id="SSF53383">
    <property type="entry name" value="PLP-dependent transferases"/>
    <property type="match status" value="1"/>
</dbReference>
<organism evidence="7 8">
    <name type="scientific">Candidatus Thiodictyon syntrophicum</name>
    <dbReference type="NCBI Taxonomy" id="1166950"/>
    <lineage>
        <taxon>Bacteria</taxon>
        <taxon>Pseudomonadati</taxon>
        <taxon>Pseudomonadota</taxon>
        <taxon>Gammaproteobacteria</taxon>
        <taxon>Chromatiales</taxon>
        <taxon>Chromatiaceae</taxon>
        <taxon>Thiodictyon</taxon>
    </lineage>
</organism>
<evidence type="ECO:0000256" key="5">
    <source>
        <dbReference type="ARBA" id="ARBA00037974"/>
    </source>
</evidence>
<dbReference type="PANTHER" id="PTHR43525">
    <property type="entry name" value="PROTEIN MALY"/>
    <property type="match status" value="1"/>
</dbReference>
<keyword evidence="8" id="KW-1185">Reference proteome</keyword>
<comment type="cofactor">
    <cofactor evidence="1">
        <name>pyridoxal 5'-phosphate</name>
        <dbReference type="ChEBI" id="CHEBI:597326"/>
    </cofactor>
</comment>
<dbReference type="EMBL" id="CP020370">
    <property type="protein sequence ID" value="AUB81645.1"/>
    <property type="molecule type" value="Genomic_DNA"/>
</dbReference>
<keyword evidence="3" id="KW-0663">Pyridoxal phosphate</keyword>
<dbReference type="InterPro" id="IPR051798">
    <property type="entry name" value="Class-II_PLP-Dep_Aminotrans"/>
</dbReference>
<evidence type="ECO:0000256" key="1">
    <source>
        <dbReference type="ARBA" id="ARBA00001933"/>
    </source>
</evidence>
<feature type="domain" description="Aminotransferase class I/classII large" evidence="6">
    <location>
        <begin position="36"/>
        <end position="382"/>
    </location>
</feature>
<dbReference type="KEGG" id="tsy:THSYN_12195"/>
<dbReference type="GO" id="GO:0030170">
    <property type="term" value="F:pyridoxal phosphate binding"/>
    <property type="evidence" value="ECO:0007669"/>
    <property type="project" value="InterPro"/>
</dbReference>
<accession>A0A2K8U7X0</accession>
<name>A0A2K8U7X0_9GAMM</name>
<evidence type="ECO:0000256" key="4">
    <source>
        <dbReference type="ARBA" id="ARBA00023239"/>
    </source>
</evidence>
<dbReference type="InterPro" id="IPR015422">
    <property type="entry name" value="PyrdxlP-dep_Trfase_small"/>
</dbReference>
<dbReference type="InterPro" id="IPR027619">
    <property type="entry name" value="C-S_lyase_PatB-like"/>
</dbReference>
<keyword evidence="4" id="KW-0456">Lyase</keyword>
<comment type="similarity">
    <text evidence="5">Belongs to the class-II pyridoxal-phosphate-dependent aminotransferase family. MalY/PatB cystathionine beta-lyase subfamily.</text>
</comment>
<dbReference type="NCBIfam" id="TIGR04350">
    <property type="entry name" value="C_S_lyase_PatB"/>
    <property type="match status" value="1"/>
</dbReference>
<proteinExistence type="inferred from homology"/>
<gene>
    <name evidence="7" type="ORF">THSYN_12195</name>
</gene>
<dbReference type="InterPro" id="IPR015424">
    <property type="entry name" value="PyrdxlP-dep_Trfase"/>
</dbReference>
<dbReference type="InterPro" id="IPR015421">
    <property type="entry name" value="PyrdxlP-dep_Trfase_major"/>
</dbReference>